<dbReference type="HOGENOM" id="CLU_479994_0_0_1"/>
<feature type="transmembrane region" description="Helical" evidence="2">
    <location>
        <begin position="47"/>
        <end position="70"/>
    </location>
</feature>
<evidence type="ECO:0000313" key="3">
    <source>
        <dbReference type="EMBL" id="EFO88518.1"/>
    </source>
</evidence>
<sequence>MPTILDSPTSYSILLDSIGCLSIPVHLFGGYCIIFQTPSSMKSVKSVLFNLHFWSCWLDLIFSIIVQPFICSPTHDGVILGIIRYINMDTYAQVSVTVTLLSLVGVSTISIFENRFFLLFMQRTWWRYFRYPYLATNYILALSNFIPPLVDIPSDQGSLKFKAFERIPELKKFDSAEHPLIIIPLGFSIRALLVSFVVLFQAVGLAILINIHMRYTFKKILMSSGANNIQKMLIRAILLQISIPLFIMFIPQLVVLLTRLLINVTPSITNIINIINSIHGVSGTIMMLYLHKPYRDFESLKDRETRVKCARVVKRAENFRSSVYTFPGLREIPQIFPASVQCIVKTFPRPPAEALSNQSDEMFDELEGMEEGGGEEQQNQEIPQEEVPAEDFPIDQDIDDLLGDAPLPDDDEIIEEDEERPQTTESREKSQEIDEDNGSKEDDESPIAPSNLGNAIDALMMNWCQLLTNVTVKPPVPTPSTLDHVKEGAEVCSKHFRDASVDVNNEFTRLGIQWEMEELMDQAVVEEKNLDEAIERQFKLMENAREIIKQRTEMYAQKCPEAGKHLTT</sequence>
<feature type="transmembrane region" description="Helical" evidence="2">
    <location>
        <begin position="232"/>
        <end position="251"/>
    </location>
</feature>
<feature type="transmembrane region" description="Helical" evidence="2">
    <location>
        <begin position="12"/>
        <end position="35"/>
    </location>
</feature>
<organism evidence="4">
    <name type="scientific">Caenorhabditis remanei</name>
    <name type="common">Caenorhabditis vulgaris</name>
    <dbReference type="NCBI Taxonomy" id="31234"/>
    <lineage>
        <taxon>Eukaryota</taxon>
        <taxon>Metazoa</taxon>
        <taxon>Ecdysozoa</taxon>
        <taxon>Nematoda</taxon>
        <taxon>Chromadorea</taxon>
        <taxon>Rhabditida</taxon>
        <taxon>Rhabditina</taxon>
        <taxon>Rhabditomorpha</taxon>
        <taxon>Rhabditoidea</taxon>
        <taxon>Rhabditidae</taxon>
        <taxon>Peloderinae</taxon>
        <taxon>Caenorhabditis</taxon>
    </lineage>
</organism>
<dbReference type="InterPro" id="IPR053220">
    <property type="entry name" value="Nematode_rcpt-like_serp_H"/>
</dbReference>
<keyword evidence="2" id="KW-1133">Transmembrane helix</keyword>
<proteinExistence type="predicted"/>
<keyword evidence="4" id="KW-1185">Reference proteome</keyword>
<accession>E3N7D4</accession>
<dbReference type="STRING" id="31234.E3N7D4"/>
<feature type="compositionally biased region" description="Acidic residues" evidence="1">
    <location>
        <begin position="396"/>
        <end position="419"/>
    </location>
</feature>
<dbReference type="EMBL" id="DS268547">
    <property type="protein sequence ID" value="EFO88518.1"/>
    <property type="molecule type" value="Genomic_DNA"/>
</dbReference>
<keyword evidence="2" id="KW-0812">Transmembrane</keyword>
<dbReference type="InParanoid" id="E3N7D4"/>
<feature type="region of interest" description="Disordered" evidence="1">
    <location>
        <begin position="396"/>
        <end position="452"/>
    </location>
</feature>
<reference evidence="3" key="1">
    <citation type="submission" date="2007-07" db="EMBL/GenBank/DDBJ databases">
        <title>PCAP assembly of the Caenorhabditis remanei genome.</title>
        <authorList>
            <consortium name="The Caenorhabditis remanei Sequencing Consortium"/>
            <person name="Wilson R.K."/>
        </authorList>
    </citation>
    <scope>NUCLEOTIDE SEQUENCE [LARGE SCALE GENOMIC DNA]</scope>
    <source>
        <strain evidence="3">PB4641</strain>
    </source>
</reference>
<dbReference type="InterPro" id="IPR019422">
    <property type="entry name" value="7TM_GPCR_serpentine_rcpt_Srh"/>
</dbReference>
<feature type="compositionally biased region" description="Basic and acidic residues" evidence="1">
    <location>
        <begin position="420"/>
        <end position="440"/>
    </location>
</feature>
<protein>
    <submittedName>
        <fullName evidence="3">Uncharacterized protein</fullName>
    </submittedName>
</protein>
<dbReference type="AlphaFoldDB" id="E3N7D4"/>
<dbReference type="Proteomes" id="UP000008281">
    <property type="component" value="Unassembled WGS sequence"/>
</dbReference>
<dbReference type="PANTHER" id="PTHR22941:SF48">
    <property type="entry name" value="G PROTEIN-COUPLED RECEPTOR-RELATED"/>
    <property type="match status" value="1"/>
</dbReference>
<name>E3N7D4_CAERE</name>
<feature type="transmembrane region" description="Helical" evidence="2">
    <location>
        <begin position="181"/>
        <end position="211"/>
    </location>
</feature>
<dbReference type="OrthoDB" id="5799706at2759"/>
<evidence type="ECO:0000256" key="2">
    <source>
        <dbReference type="SAM" id="Phobius"/>
    </source>
</evidence>
<dbReference type="PANTHER" id="PTHR22941">
    <property type="entry name" value="SERPENTINE RECEPTOR"/>
    <property type="match status" value="1"/>
</dbReference>
<feature type="transmembrane region" description="Helical" evidence="2">
    <location>
        <begin position="133"/>
        <end position="150"/>
    </location>
</feature>
<evidence type="ECO:0000256" key="1">
    <source>
        <dbReference type="SAM" id="MobiDB-lite"/>
    </source>
</evidence>
<feature type="transmembrane region" description="Helical" evidence="2">
    <location>
        <begin position="90"/>
        <end position="112"/>
    </location>
</feature>
<evidence type="ECO:0000313" key="4">
    <source>
        <dbReference type="Proteomes" id="UP000008281"/>
    </source>
</evidence>
<dbReference type="eggNOG" id="ENOG502SD7Z">
    <property type="taxonomic scope" value="Eukaryota"/>
</dbReference>
<keyword evidence="2" id="KW-0472">Membrane</keyword>
<dbReference type="Pfam" id="PF10318">
    <property type="entry name" value="7TM_GPCR_Srh"/>
    <property type="match status" value="1"/>
</dbReference>
<gene>
    <name evidence="3" type="ORF">CRE_13028</name>
</gene>